<evidence type="ECO:0000313" key="3">
    <source>
        <dbReference type="Proteomes" id="UP000236333"/>
    </source>
</evidence>
<evidence type="ECO:0000256" key="1">
    <source>
        <dbReference type="SAM" id="MobiDB-lite"/>
    </source>
</evidence>
<reference evidence="2 3" key="1">
    <citation type="journal article" date="2017" name="Mol. Biol. Evol.">
        <title>The 4-celled Tetrabaena socialis nuclear genome reveals the essential components for genetic control of cell number at the origin of multicellularity in the volvocine lineage.</title>
        <authorList>
            <person name="Featherston J."/>
            <person name="Arakaki Y."/>
            <person name="Hanschen E.R."/>
            <person name="Ferris P.J."/>
            <person name="Michod R.E."/>
            <person name="Olson B.J.S.C."/>
            <person name="Nozaki H."/>
            <person name="Durand P.M."/>
        </authorList>
    </citation>
    <scope>NUCLEOTIDE SEQUENCE [LARGE SCALE GENOMIC DNA]</scope>
    <source>
        <strain evidence="2 3">NIES-571</strain>
    </source>
</reference>
<comment type="caution">
    <text evidence="2">The sequence shown here is derived from an EMBL/GenBank/DDBJ whole genome shotgun (WGS) entry which is preliminary data.</text>
</comment>
<proteinExistence type="predicted"/>
<feature type="compositionally biased region" description="Basic residues" evidence="1">
    <location>
        <begin position="100"/>
        <end position="113"/>
    </location>
</feature>
<sequence length="113" mass="11921">MRAPGMSAHNPAGAYWSYGPSPAPFHGPGPRLAPDHGPSEAARCRLAGAQGLRQACPNFPASCLSSAAVCGEMSTLGAVRQRLARTRPRARCQGPGQKLITRRRPSPGRHCHS</sequence>
<dbReference type="Proteomes" id="UP000236333">
    <property type="component" value="Unassembled WGS sequence"/>
</dbReference>
<keyword evidence="3" id="KW-1185">Reference proteome</keyword>
<name>A0A2J8A5V4_9CHLO</name>
<organism evidence="2 3">
    <name type="scientific">Tetrabaena socialis</name>
    <dbReference type="NCBI Taxonomy" id="47790"/>
    <lineage>
        <taxon>Eukaryota</taxon>
        <taxon>Viridiplantae</taxon>
        <taxon>Chlorophyta</taxon>
        <taxon>core chlorophytes</taxon>
        <taxon>Chlorophyceae</taxon>
        <taxon>CS clade</taxon>
        <taxon>Chlamydomonadales</taxon>
        <taxon>Tetrabaenaceae</taxon>
        <taxon>Tetrabaena</taxon>
    </lineage>
</organism>
<protein>
    <submittedName>
        <fullName evidence="2">Uncharacterized protein</fullName>
    </submittedName>
</protein>
<evidence type="ECO:0000313" key="2">
    <source>
        <dbReference type="EMBL" id="PNH07912.1"/>
    </source>
</evidence>
<dbReference type="EMBL" id="PGGS01000154">
    <property type="protein sequence ID" value="PNH07912.1"/>
    <property type="molecule type" value="Genomic_DNA"/>
</dbReference>
<gene>
    <name evidence="2" type="ORF">TSOC_005575</name>
</gene>
<dbReference type="AlphaFoldDB" id="A0A2J8A5V4"/>
<accession>A0A2J8A5V4</accession>
<feature type="region of interest" description="Disordered" evidence="1">
    <location>
        <begin position="82"/>
        <end position="113"/>
    </location>
</feature>